<reference evidence="3" key="1">
    <citation type="submission" date="2016-12" db="EMBL/GenBank/DDBJ databases">
        <title>Comparative genomics of four Isosphaeraceae planctomycetes: a common pool of plasmids and glycoside hydrolase genes.</title>
        <authorList>
            <person name="Ivanova A."/>
        </authorList>
    </citation>
    <scope>NUCLEOTIDE SEQUENCE [LARGE SCALE GENOMIC DNA]</scope>
    <source>
        <strain evidence="3">PX4</strain>
    </source>
</reference>
<accession>A0A1U7CVZ2</accession>
<proteinExistence type="predicted"/>
<keyword evidence="3" id="KW-1185">Reference proteome</keyword>
<feature type="compositionally biased region" description="Basic residues" evidence="1">
    <location>
        <begin position="1"/>
        <end position="12"/>
    </location>
</feature>
<protein>
    <submittedName>
        <fullName evidence="2">Uncharacterized protein</fullName>
    </submittedName>
</protein>
<feature type="region of interest" description="Disordered" evidence="1">
    <location>
        <begin position="1"/>
        <end position="29"/>
    </location>
</feature>
<dbReference type="AlphaFoldDB" id="A0A1U7CVZ2"/>
<gene>
    <name evidence="2" type="ORF">BSF38_04617</name>
</gene>
<dbReference type="Proteomes" id="UP000186309">
    <property type="component" value="Chromosome"/>
</dbReference>
<organism evidence="2 3">
    <name type="scientific">Paludisphaera borealis</name>
    <dbReference type="NCBI Taxonomy" id="1387353"/>
    <lineage>
        <taxon>Bacteria</taxon>
        <taxon>Pseudomonadati</taxon>
        <taxon>Planctomycetota</taxon>
        <taxon>Planctomycetia</taxon>
        <taxon>Isosphaerales</taxon>
        <taxon>Isosphaeraceae</taxon>
        <taxon>Paludisphaera</taxon>
    </lineage>
</organism>
<name>A0A1U7CVZ2_9BACT</name>
<evidence type="ECO:0000256" key="1">
    <source>
        <dbReference type="SAM" id="MobiDB-lite"/>
    </source>
</evidence>
<sequence>MSSHKKAQKPKRLFSEKNQARRAPPILHSETKDWGPSYIGEFDELYEPTELDYLRVFYERGVLAPDEPFDFDSEDLNEFGRLKMSVVLKEFVRPVWDEEQSERALSSMLLVASLAWNLALSSDAVDEAEVRSLLLEGRYEGVPADEDEVEAAIDFVRFMIGRKHAYFENEKRPILNATIEVLPDGQKRLLVVSGLTQADLPGPDAIQLPPPAAGA</sequence>
<evidence type="ECO:0000313" key="3">
    <source>
        <dbReference type="Proteomes" id="UP000186309"/>
    </source>
</evidence>
<dbReference type="KEGG" id="pbor:BSF38_04617"/>
<dbReference type="EMBL" id="CP019082">
    <property type="protein sequence ID" value="APW63059.1"/>
    <property type="molecule type" value="Genomic_DNA"/>
</dbReference>
<evidence type="ECO:0000313" key="2">
    <source>
        <dbReference type="EMBL" id="APW63059.1"/>
    </source>
</evidence>
<dbReference type="RefSeq" id="WP_076349461.1">
    <property type="nucleotide sequence ID" value="NZ_CP019082.1"/>
</dbReference>